<name>A0A158P8Q9_ANGCA</name>
<dbReference type="Proteomes" id="UP000035642">
    <property type="component" value="Unassembled WGS sequence"/>
</dbReference>
<dbReference type="GO" id="GO:0016020">
    <property type="term" value="C:membrane"/>
    <property type="evidence" value="ECO:0007669"/>
    <property type="project" value="InterPro"/>
</dbReference>
<evidence type="ECO:0000256" key="1">
    <source>
        <dbReference type="ARBA" id="ARBA00006803"/>
    </source>
</evidence>
<proteinExistence type="inferred from homology"/>
<dbReference type="STRING" id="6313.A0A158P8Q9"/>
<comment type="similarity">
    <text evidence="1">Belongs to the nematode receptor-like protein sre family.</text>
</comment>
<dbReference type="GO" id="GO:0007606">
    <property type="term" value="P:sensory perception of chemical stimulus"/>
    <property type="evidence" value="ECO:0007669"/>
    <property type="project" value="InterPro"/>
</dbReference>
<keyword evidence="2" id="KW-1133">Transmembrane helix</keyword>
<organism evidence="3 4">
    <name type="scientific">Angiostrongylus cantonensis</name>
    <name type="common">Rat lungworm</name>
    <dbReference type="NCBI Taxonomy" id="6313"/>
    <lineage>
        <taxon>Eukaryota</taxon>
        <taxon>Metazoa</taxon>
        <taxon>Ecdysozoa</taxon>
        <taxon>Nematoda</taxon>
        <taxon>Chromadorea</taxon>
        <taxon>Rhabditida</taxon>
        <taxon>Rhabditina</taxon>
        <taxon>Rhabditomorpha</taxon>
        <taxon>Strongyloidea</taxon>
        <taxon>Metastrongylidae</taxon>
        <taxon>Angiostrongylus</taxon>
    </lineage>
</organism>
<evidence type="ECO:0000256" key="2">
    <source>
        <dbReference type="SAM" id="Phobius"/>
    </source>
</evidence>
<evidence type="ECO:0000313" key="3">
    <source>
        <dbReference type="Proteomes" id="UP000035642"/>
    </source>
</evidence>
<accession>A0A158P8Q9</accession>
<feature type="transmembrane region" description="Helical" evidence="2">
    <location>
        <begin position="20"/>
        <end position="47"/>
    </location>
</feature>
<dbReference type="InterPro" id="IPR020949">
    <property type="entry name" value="Prion_copper_b_octapeptide"/>
</dbReference>
<dbReference type="WBParaSite" id="ACAC_0000734201-mRNA-1">
    <property type="protein sequence ID" value="ACAC_0000734201-mRNA-1"/>
    <property type="gene ID" value="ACAC_0000734201"/>
</dbReference>
<sequence>MDFKDILGYLQLSAEIQNLVFDIVCYVNIVMNILSFVITITFLYALYKPTALHVNLHRILSSLTISLILTTATKMLCDVQLLTNLRIIEENFPEISWQMCVLSAHELHVVESSVIGMCAASTSIAIIVISIVHHLNFKTWKKGRGVMQFAESYQVHENVITSRFINRVYISFAILFYLGAIFYTLSEIIEISGISALCHFASHIFTSLPTLVIALVIFKGEDRLLRRATRLLPKFPGFQKGKITVGTPPVLRDFEGTTINIENEAALYLRVLLLVGRDLRPTNLVHARIKRQFGGPWGGRWGGGWGRPFGGGWGRPWGGGWGRPFGGGWGRPWGGVWG</sequence>
<reference evidence="3" key="1">
    <citation type="submission" date="2012-09" db="EMBL/GenBank/DDBJ databases">
        <authorList>
            <person name="Martin A.A."/>
        </authorList>
    </citation>
    <scope>NUCLEOTIDE SEQUENCE</scope>
</reference>
<keyword evidence="2" id="KW-0812">Transmembrane</keyword>
<feature type="transmembrane region" description="Helical" evidence="2">
    <location>
        <begin position="168"/>
        <end position="185"/>
    </location>
</feature>
<dbReference type="Pfam" id="PF03125">
    <property type="entry name" value="Sre"/>
    <property type="match status" value="1"/>
</dbReference>
<dbReference type="AlphaFoldDB" id="A0A158P8Q9"/>
<keyword evidence="3" id="KW-1185">Reference proteome</keyword>
<feature type="transmembrane region" description="Helical" evidence="2">
    <location>
        <begin position="114"/>
        <end position="135"/>
    </location>
</feature>
<evidence type="ECO:0000313" key="4">
    <source>
        <dbReference type="WBParaSite" id="ACAC_0000734201-mRNA-1"/>
    </source>
</evidence>
<dbReference type="Pfam" id="PF03991">
    <property type="entry name" value="Prion_octapep"/>
    <property type="match status" value="1"/>
</dbReference>
<reference evidence="4" key="2">
    <citation type="submission" date="2016-04" db="UniProtKB">
        <authorList>
            <consortium name="WormBaseParasite"/>
        </authorList>
    </citation>
    <scope>IDENTIFICATION</scope>
</reference>
<feature type="transmembrane region" description="Helical" evidence="2">
    <location>
        <begin position="191"/>
        <end position="218"/>
    </location>
</feature>
<keyword evidence="2" id="KW-0472">Membrane</keyword>
<dbReference type="InterPro" id="IPR004151">
    <property type="entry name" value="7TM_GPCR_serpentine_rcpt_Sre"/>
</dbReference>
<protein>
    <submittedName>
        <fullName evidence="4">G protein-coupled receptor</fullName>
    </submittedName>
</protein>